<keyword evidence="5" id="KW-0479">Metal-binding</keyword>
<dbReference type="InterPro" id="IPR007197">
    <property type="entry name" value="rSAM"/>
</dbReference>
<comment type="caution">
    <text evidence="11">The sequence shown here is derived from an EMBL/GenBank/DDBJ whole genome shotgun (WGS) entry which is preliminary data.</text>
</comment>
<keyword evidence="6" id="KW-0408">Iron</keyword>
<evidence type="ECO:0000259" key="9">
    <source>
        <dbReference type="PROSITE" id="PS51332"/>
    </source>
</evidence>
<dbReference type="GO" id="GO:0005829">
    <property type="term" value="C:cytosol"/>
    <property type="evidence" value="ECO:0007669"/>
    <property type="project" value="TreeGrafter"/>
</dbReference>
<keyword evidence="7" id="KW-0411">Iron-sulfur</keyword>
<gene>
    <name evidence="11" type="ORF">E3J62_00090</name>
</gene>
<evidence type="ECO:0000313" key="11">
    <source>
        <dbReference type="EMBL" id="TET47889.1"/>
    </source>
</evidence>
<accession>A0A523UZM9</accession>
<dbReference type="InterPro" id="IPR051198">
    <property type="entry name" value="BchE-like"/>
</dbReference>
<name>A0A523UZM9_UNCT6</name>
<dbReference type="GO" id="GO:0003824">
    <property type="term" value="F:catalytic activity"/>
    <property type="evidence" value="ECO:0007669"/>
    <property type="project" value="InterPro"/>
</dbReference>
<evidence type="ECO:0000256" key="8">
    <source>
        <dbReference type="SAM" id="MobiDB-lite"/>
    </source>
</evidence>
<organism evidence="11 12">
    <name type="scientific">candidate division TA06 bacterium</name>
    <dbReference type="NCBI Taxonomy" id="2250710"/>
    <lineage>
        <taxon>Bacteria</taxon>
        <taxon>Bacteria division TA06</taxon>
    </lineage>
</organism>
<evidence type="ECO:0000256" key="4">
    <source>
        <dbReference type="ARBA" id="ARBA00022691"/>
    </source>
</evidence>
<dbReference type="Gene3D" id="3.80.30.20">
    <property type="entry name" value="tm_1862 like domain"/>
    <property type="match status" value="1"/>
</dbReference>
<keyword evidence="3" id="KW-0808">Transferase</keyword>
<sequence>MSKPKLQIIVLFQNLGESQTYYARSPAPPLSGILVAGLTPPIVEVELLHEMVRPIDYKTDADFIALSFMDFCAPHAFEVAESFKKLGKVVVAGGKYPSTFPEKVEPHFDSVVVGEAEPIWPQVVHDMVDGKLKKVYEAPIAPSLENIPPPRYDLVEPVFAVPLVTEATRGCPYKCSFCQLMVRHAPYRVRPVADVIRDLTATSKLPFHKRKMAMIYDNNLGGDISYAKELLQEIAKLKLWGIGTQFSFDCLHDDEFVDLLAKARCTMAFIGLESLNEPSLASVHKRQNKVEEYKELFVKLKKKGILTFTGLMLGLEEDTPSYFQTLPSRLDEIDPSTILLSISIPIPGTPFHKQIESEGRIFDRDLSHYEGDHLVFTPKRVSSDQVFEAFRRINRHFYSWRNILKRWWRIILGYSKEESKMKQALRKIFISYIFLKLTTFQKDHAQQRVYPFSSSNRNHPGKEEDQGGDET</sequence>
<dbReference type="GO" id="GO:0051539">
    <property type="term" value="F:4 iron, 4 sulfur cluster binding"/>
    <property type="evidence" value="ECO:0007669"/>
    <property type="project" value="UniProtKB-KW"/>
</dbReference>
<dbReference type="SFLD" id="SFLDS00029">
    <property type="entry name" value="Radical_SAM"/>
    <property type="match status" value="1"/>
</dbReference>
<dbReference type="InterPro" id="IPR006638">
    <property type="entry name" value="Elp3/MiaA/NifB-like_rSAM"/>
</dbReference>
<dbReference type="InterPro" id="IPR034466">
    <property type="entry name" value="Methyltransferase_Class_B"/>
</dbReference>
<dbReference type="Pfam" id="PF04055">
    <property type="entry name" value="Radical_SAM"/>
    <property type="match status" value="1"/>
</dbReference>
<feature type="domain" description="B12-binding" evidence="9">
    <location>
        <begin position="1"/>
        <end position="134"/>
    </location>
</feature>
<dbReference type="SUPFAM" id="SSF102114">
    <property type="entry name" value="Radical SAM enzymes"/>
    <property type="match status" value="1"/>
</dbReference>
<dbReference type="PROSITE" id="PS51918">
    <property type="entry name" value="RADICAL_SAM"/>
    <property type="match status" value="1"/>
</dbReference>
<evidence type="ECO:0000256" key="3">
    <source>
        <dbReference type="ARBA" id="ARBA00022679"/>
    </source>
</evidence>
<evidence type="ECO:0000259" key="10">
    <source>
        <dbReference type="PROSITE" id="PS51918"/>
    </source>
</evidence>
<feature type="region of interest" description="Disordered" evidence="8">
    <location>
        <begin position="449"/>
        <end position="471"/>
    </location>
</feature>
<dbReference type="EMBL" id="SOJN01000003">
    <property type="protein sequence ID" value="TET47889.1"/>
    <property type="molecule type" value="Genomic_DNA"/>
</dbReference>
<feature type="domain" description="Radical SAM core" evidence="10">
    <location>
        <begin position="155"/>
        <end position="384"/>
    </location>
</feature>
<dbReference type="SFLD" id="SFLDG01082">
    <property type="entry name" value="B12-binding_domain_containing"/>
    <property type="match status" value="1"/>
</dbReference>
<dbReference type="SMART" id="SM00729">
    <property type="entry name" value="Elp3"/>
    <property type="match status" value="1"/>
</dbReference>
<keyword evidence="4" id="KW-0949">S-adenosyl-L-methionine</keyword>
<dbReference type="Gene3D" id="3.40.50.280">
    <property type="entry name" value="Cobalamin-binding domain"/>
    <property type="match status" value="1"/>
</dbReference>
<evidence type="ECO:0000313" key="12">
    <source>
        <dbReference type="Proteomes" id="UP000315525"/>
    </source>
</evidence>
<dbReference type="InterPro" id="IPR058240">
    <property type="entry name" value="rSAM_sf"/>
</dbReference>
<dbReference type="GO" id="GO:0046872">
    <property type="term" value="F:metal ion binding"/>
    <property type="evidence" value="ECO:0007669"/>
    <property type="project" value="UniProtKB-KW"/>
</dbReference>
<dbReference type="GO" id="GO:0031419">
    <property type="term" value="F:cobalamin binding"/>
    <property type="evidence" value="ECO:0007669"/>
    <property type="project" value="InterPro"/>
</dbReference>
<evidence type="ECO:0000256" key="5">
    <source>
        <dbReference type="ARBA" id="ARBA00022723"/>
    </source>
</evidence>
<reference evidence="11 12" key="1">
    <citation type="submission" date="2019-03" db="EMBL/GenBank/DDBJ databases">
        <title>Metabolic potential of uncultured bacteria and archaea associated with petroleum seepage in deep-sea sediments.</title>
        <authorList>
            <person name="Dong X."/>
            <person name="Hubert C."/>
        </authorList>
    </citation>
    <scope>NUCLEOTIDE SEQUENCE [LARGE SCALE GENOMIC DNA]</scope>
    <source>
        <strain evidence="11">E44_bin18</strain>
    </source>
</reference>
<dbReference type="PROSITE" id="PS51332">
    <property type="entry name" value="B12_BINDING"/>
    <property type="match status" value="1"/>
</dbReference>
<dbReference type="InterPro" id="IPR006158">
    <property type="entry name" value="Cobalamin-bd"/>
</dbReference>
<keyword evidence="2" id="KW-0489">Methyltransferase</keyword>
<dbReference type="InterPro" id="IPR025274">
    <property type="entry name" value="DUF4070"/>
</dbReference>
<comment type="cofactor">
    <cofactor evidence="1">
        <name>[4Fe-4S] cluster</name>
        <dbReference type="ChEBI" id="CHEBI:49883"/>
    </cofactor>
</comment>
<dbReference type="PANTHER" id="PTHR43409:SF7">
    <property type="entry name" value="BLL1977 PROTEIN"/>
    <property type="match status" value="1"/>
</dbReference>
<evidence type="ECO:0000256" key="7">
    <source>
        <dbReference type="ARBA" id="ARBA00023014"/>
    </source>
</evidence>
<proteinExistence type="predicted"/>
<dbReference type="AlphaFoldDB" id="A0A523UZM9"/>
<evidence type="ECO:0000256" key="6">
    <source>
        <dbReference type="ARBA" id="ARBA00023004"/>
    </source>
</evidence>
<protein>
    <submittedName>
        <fullName evidence="11">B12-binding domain-containing radical SAM protein</fullName>
    </submittedName>
</protein>
<dbReference type="Proteomes" id="UP000315525">
    <property type="component" value="Unassembled WGS sequence"/>
</dbReference>
<dbReference type="PANTHER" id="PTHR43409">
    <property type="entry name" value="ANAEROBIC MAGNESIUM-PROTOPORPHYRIN IX MONOMETHYL ESTER CYCLASE-RELATED"/>
    <property type="match status" value="1"/>
</dbReference>
<dbReference type="Pfam" id="PF13282">
    <property type="entry name" value="DUF4070"/>
    <property type="match status" value="1"/>
</dbReference>
<dbReference type="CDD" id="cd01335">
    <property type="entry name" value="Radical_SAM"/>
    <property type="match status" value="1"/>
</dbReference>
<evidence type="ECO:0000256" key="2">
    <source>
        <dbReference type="ARBA" id="ARBA00022603"/>
    </source>
</evidence>
<evidence type="ECO:0000256" key="1">
    <source>
        <dbReference type="ARBA" id="ARBA00001966"/>
    </source>
</evidence>
<dbReference type="InterPro" id="IPR023404">
    <property type="entry name" value="rSAM_horseshoe"/>
</dbReference>
<dbReference type="SFLD" id="SFLDG01123">
    <property type="entry name" value="methyltransferase_(Class_B)"/>
    <property type="match status" value="1"/>
</dbReference>